<proteinExistence type="predicted"/>
<gene>
    <name evidence="2" type="ORF">D1632_05515</name>
</gene>
<feature type="chain" id="PRO_5018326403" evidence="1">
    <location>
        <begin position="23"/>
        <end position="145"/>
    </location>
</feature>
<dbReference type="RefSeq" id="WP_122546235.1">
    <property type="nucleotide sequence ID" value="NZ_QWIV01000008.1"/>
</dbReference>
<keyword evidence="3" id="KW-1185">Reference proteome</keyword>
<evidence type="ECO:0000313" key="3">
    <source>
        <dbReference type="Proteomes" id="UP000267524"/>
    </source>
</evidence>
<dbReference type="AlphaFoldDB" id="A0A3M7LFR0"/>
<evidence type="ECO:0000313" key="2">
    <source>
        <dbReference type="EMBL" id="RMZ60396.1"/>
    </source>
</evidence>
<reference evidence="2 3" key="1">
    <citation type="submission" date="2018-08" db="EMBL/GenBank/DDBJ databases">
        <title>Chryseobacterium nematophagum: a novel matrix digesting pathogen of nematodes.</title>
        <authorList>
            <person name="Page A."/>
            <person name="Roberts M."/>
            <person name="Felix M.-A."/>
            <person name="Weir W."/>
        </authorList>
    </citation>
    <scope>NUCLEOTIDE SEQUENCE [LARGE SCALE GENOMIC DNA]</scope>
    <source>
        <strain evidence="2 3">JUb275</strain>
    </source>
</reference>
<dbReference type="Proteomes" id="UP000267524">
    <property type="component" value="Unassembled WGS sequence"/>
</dbReference>
<dbReference type="EMBL" id="QWIV01000008">
    <property type="protein sequence ID" value="RMZ60396.1"/>
    <property type="molecule type" value="Genomic_DNA"/>
</dbReference>
<organism evidence="2 3">
    <name type="scientific">Chryseobacterium nematophagum</name>
    <dbReference type="NCBI Taxonomy" id="2305228"/>
    <lineage>
        <taxon>Bacteria</taxon>
        <taxon>Pseudomonadati</taxon>
        <taxon>Bacteroidota</taxon>
        <taxon>Flavobacteriia</taxon>
        <taxon>Flavobacteriales</taxon>
        <taxon>Weeksellaceae</taxon>
        <taxon>Chryseobacterium group</taxon>
        <taxon>Chryseobacterium</taxon>
    </lineage>
</organism>
<feature type="signal peptide" evidence="1">
    <location>
        <begin position="1"/>
        <end position="22"/>
    </location>
</feature>
<comment type="caution">
    <text evidence="2">The sequence shown here is derived from an EMBL/GenBank/DDBJ whole genome shotgun (WGS) entry which is preliminary data.</text>
</comment>
<name>A0A3M7LFR0_9FLAO</name>
<evidence type="ECO:0000256" key="1">
    <source>
        <dbReference type="SAM" id="SignalP"/>
    </source>
</evidence>
<accession>A0A3M7LFR0</accession>
<keyword evidence="1" id="KW-0732">Signal</keyword>
<protein>
    <submittedName>
        <fullName evidence="2">Uncharacterized protein</fullName>
    </submittedName>
</protein>
<sequence length="145" mass="17018">MKRIYTLTLLLISLLSFQLSFAQSDVTIDTKYRMKTDRNVAKENYYFYFDLSQGKLYTNDKDLNIQRQYYIKFKNSFYDNGGLFNLGFETDVVQHTLNRRSKSELGAFAIIYDEKNGNVIGVRIVTEYSSDIYLTEFGAKFLNKI</sequence>